<dbReference type="Pfam" id="PF00581">
    <property type="entry name" value="Rhodanese"/>
    <property type="match status" value="2"/>
</dbReference>
<name>A0A4V2F7B5_9FLAO</name>
<keyword evidence="3" id="KW-0472">Membrane</keyword>
<protein>
    <submittedName>
        <fullName evidence="5">Thiosulfate/3-mercaptopyruvate sulfurtransferase</fullName>
    </submittedName>
</protein>
<dbReference type="PROSITE" id="PS50206">
    <property type="entry name" value="RHODANESE_3"/>
    <property type="match status" value="2"/>
</dbReference>
<proteinExistence type="predicted"/>
<dbReference type="PANTHER" id="PTHR11364">
    <property type="entry name" value="THIOSULFATE SULFERTANSFERASE"/>
    <property type="match status" value="1"/>
</dbReference>
<dbReference type="RefSeq" id="WP_130285091.1">
    <property type="nucleotide sequence ID" value="NZ_SGXE01000001.1"/>
</dbReference>
<dbReference type="FunFam" id="3.40.250.10:FF:000001">
    <property type="entry name" value="Sulfurtransferase"/>
    <property type="match status" value="1"/>
</dbReference>
<comment type="caution">
    <text evidence="5">The sequence shown here is derived from an EMBL/GenBank/DDBJ whole genome shotgun (WGS) entry which is preliminary data.</text>
</comment>
<dbReference type="Proteomes" id="UP000292262">
    <property type="component" value="Unassembled WGS sequence"/>
</dbReference>
<keyword evidence="5" id="KW-0670">Pyruvate</keyword>
<dbReference type="AlphaFoldDB" id="A0A4V2F7B5"/>
<dbReference type="EMBL" id="SGXE01000001">
    <property type="protein sequence ID" value="RZS99239.1"/>
    <property type="molecule type" value="Genomic_DNA"/>
</dbReference>
<dbReference type="CDD" id="cd01449">
    <property type="entry name" value="TST_Repeat_2"/>
    <property type="match status" value="1"/>
</dbReference>
<gene>
    <name evidence="5" type="ORF">EV197_0448</name>
</gene>
<feature type="transmembrane region" description="Helical" evidence="3">
    <location>
        <begin position="236"/>
        <end position="258"/>
    </location>
</feature>
<feature type="domain" description="Rhodanese" evidence="4">
    <location>
        <begin position="168"/>
        <end position="280"/>
    </location>
</feature>
<dbReference type="InterPro" id="IPR045078">
    <property type="entry name" value="TST/MPST-like"/>
</dbReference>
<dbReference type="SUPFAM" id="SSF52821">
    <property type="entry name" value="Rhodanese/Cell cycle control phosphatase"/>
    <property type="match status" value="2"/>
</dbReference>
<evidence type="ECO:0000313" key="6">
    <source>
        <dbReference type="Proteomes" id="UP000292262"/>
    </source>
</evidence>
<feature type="domain" description="Rhodanese" evidence="4">
    <location>
        <begin position="19"/>
        <end position="135"/>
    </location>
</feature>
<dbReference type="InterPro" id="IPR001763">
    <property type="entry name" value="Rhodanese-like_dom"/>
</dbReference>
<reference evidence="5 6" key="1">
    <citation type="submission" date="2019-02" db="EMBL/GenBank/DDBJ databases">
        <title>Genomic Encyclopedia of Type Strains, Phase IV (KMG-IV): sequencing the most valuable type-strain genomes for metagenomic binning, comparative biology and taxonomic classification.</title>
        <authorList>
            <person name="Goeker M."/>
        </authorList>
    </citation>
    <scope>NUCLEOTIDE SEQUENCE [LARGE SCALE GENOMIC DNA]</scope>
    <source>
        <strain evidence="5 6">DSM 17196</strain>
    </source>
</reference>
<evidence type="ECO:0000256" key="3">
    <source>
        <dbReference type="SAM" id="Phobius"/>
    </source>
</evidence>
<dbReference type="SMART" id="SM00450">
    <property type="entry name" value="RHOD"/>
    <property type="match status" value="2"/>
</dbReference>
<keyword evidence="1 5" id="KW-0808">Transferase</keyword>
<evidence type="ECO:0000256" key="2">
    <source>
        <dbReference type="ARBA" id="ARBA00022737"/>
    </source>
</evidence>
<organism evidence="5 6">
    <name type="scientific">Aquimarina brevivitae</name>
    <dbReference type="NCBI Taxonomy" id="323412"/>
    <lineage>
        <taxon>Bacteria</taxon>
        <taxon>Pseudomonadati</taxon>
        <taxon>Bacteroidota</taxon>
        <taxon>Flavobacteriia</taxon>
        <taxon>Flavobacteriales</taxon>
        <taxon>Flavobacteriaceae</taxon>
        <taxon>Aquimarina</taxon>
    </lineage>
</organism>
<dbReference type="Gene3D" id="3.40.250.10">
    <property type="entry name" value="Rhodanese-like domain"/>
    <property type="match status" value="2"/>
</dbReference>
<evidence type="ECO:0000313" key="5">
    <source>
        <dbReference type="EMBL" id="RZS99239.1"/>
    </source>
</evidence>
<evidence type="ECO:0000259" key="4">
    <source>
        <dbReference type="PROSITE" id="PS50206"/>
    </source>
</evidence>
<keyword evidence="2" id="KW-0677">Repeat</keyword>
<sequence>MKKPAFPLVSATWLRDNLQDPKLVLLDATIKKATATNASNADVSYIPNTRFFDLKGDFSNPETTLPNMLPTPNAFEDACRKLGIQQDSHIVIYDRLGIYSSPRVWWMFNVMGFEHVAILDGGLPSWVEQGYPTEHSFTPLSKITEGDFKANYQPNFVVTKEQVLSVMHNKDVLILDARSAGRFKGTEPEPRTDLKGGHIPNSVSLPYTEVLNQGKMKSEAELQNIFSRFDLEKKQLIFTCGSGITACIILLAATIAGYTKLSVYDGSWSEWGLLGDMPIEC</sequence>
<dbReference type="CDD" id="cd01448">
    <property type="entry name" value="TST_Repeat_1"/>
    <property type="match status" value="1"/>
</dbReference>
<dbReference type="OrthoDB" id="9770030at2"/>
<accession>A0A4V2F7B5</accession>
<dbReference type="PANTHER" id="PTHR11364:SF27">
    <property type="entry name" value="SULFURTRANSFERASE"/>
    <property type="match status" value="1"/>
</dbReference>
<keyword evidence="6" id="KW-1185">Reference proteome</keyword>
<dbReference type="InterPro" id="IPR036873">
    <property type="entry name" value="Rhodanese-like_dom_sf"/>
</dbReference>
<keyword evidence="3" id="KW-1133">Transmembrane helix</keyword>
<evidence type="ECO:0000256" key="1">
    <source>
        <dbReference type="ARBA" id="ARBA00022679"/>
    </source>
</evidence>
<dbReference type="GO" id="GO:0004792">
    <property type="term" value="F:thiosulfate-cyanide sulfurtransferase activity"/>
    <property type="evidence" value="ECO:0007669"/>
    <property type="project" value="TreeGrafter"/>
</dbReference>
<keyword evidence="3" id="KW-0812">Transmembrane</keyword>